<feature type="compositionally biased region" description="Basic and acidic residues" evidence="2">
    <location>
        <begin position="683"/>
        <end position="695"/>
    </location>
</feature>
<feature type="compositionally biased region" description="Basic and acidic residues" evidence="2">
    <location>
        <begin position="924"/>
        <end position="935"/>
    </location>
</feature>
<feature type="region of interest" description="Disordered" evidence="2">
    <location>
        <begin position="997"/>
        <end position="1016"/>
    </location>
</feature>
<dbReference type="Pfam" id="PF12937">
    <property type="entry name" value="F-box-like"/>
    <property type="match status" value="1"/>
</dbReference>
<reference evidence="4" key="1">
    <citation type="journal article" date="2023" name="Mol. Biol. Evol.">
        <title>Third-Generation Sequencing Reveals the Adaptive Role of the Epigenome in Three Deep-Sea Polychaetes.</title>
        <authorList>
            <person name="Perez M."/>
            <person name="Aroh O."/>
            <person name="Sun Y."/>
            <person name="Lan Y."/>
            <person name="Juniper S.K."/>
            <person name="Young C.R."/>
            <person name="Angers B."/>
            <person name="Qian P.Y."/>
        </authorList>
    </citation>
    <scope>NUCLEOTIDE SEQUENCE</scope>
    <source>
        <strain evidence="4">R07B-5</strain>
    </source>
</reference>
<feature type="compositionally biased region" description="Basic and acidic residues" evidence="2">
    <location>
        <begin position="1004"/>
        <end position="1016"/>
    </location>
</feature>
<feature type="region of interest" description="Disordered" evidence="2">
    <location>
        <begin position="498"/>
        <end position="536"/>
    </location>
</feature>
<feature type="region of interest" description="Disordered" evidence="2">
    <location>
        <begin position="333"/>
        <end position="379"/>
    </location>
</feature>
<dbReference type="InterPro" id="IPR050648">
    <property type="entry name" value="F-box_LRR-repeat"/>
</dbReference>
<accession>A0AAD9P754</accession>
<dbReference type="InterPro" id="IPR001810">
    <property type="entry name" value="F-box_dom"/>
</dbReference>
<organism evidence="4 5">
    <name type="scientific">Ridgeia piscesae</name>
    <name type="common">Tubeworm</name>
    <dbReference type="NCBI Taxonomy" id="27915"/>
    <lineage>
        <taxon>Eukaryota</taxon>
        <taxon>Metazoa</taxon>
        <taxon>Spiralia</taxon>
        <taxon>Lophotrochozoa</taxon>
        <taxon>Annelida</taxon>
        <taxon>Polychaeta</taxon>
        <taxon>Sedentaria</taxon>
        <taxon>Canalipalpata</taxon>
        <taxon>Sabellida</taxon>
        <taxon>Siboglinidae</taxon>
        <taxon>Ridgeia</taxon>
    </lineage>
</organism>
<dbReference type="Proteomes" id="UP001209878">
    <property type="component" value="Unassembled WGS sequence"/>
</dbReference>
<feature type="region of interest" description="Disordered" evidence="2">
    <location>
        <begin position="921"/>
        <end position="940"/>
    </location>
</feature>
<evidence type="ECO:0000259" key="3">
    <source>
        <dbReference type="PROSITE" id="PS50181"/>
    </source>
</evidence>
<dbReference type="Pfam" id="PF13516">
    <property type="entry name" value="LRR_6"/>
    <property type="match status" value="1"/>
</dbReference>
<dbReference type="InterPro" id="IPR036047">
    <property type="entry name" value="F-box-like_dom_sf"/>
</dbReference>
<feature type="compositionally biased region" description="Basic residues" evidence="2">
    <location>
        <begin position="623"/>
        <end position="637"/>
    </location>
</feature>
<evidence type="ECO:0000256" key="2">
    <source>
        <dbReference type="SAM" id="MobiDB-lite"/>
    </source>
</evidence>
<keyword evidence="5" id="KW-1185">Reference proteome</keyword>
<feature type="compositionally biased region" description="Low complexity" evidence="2">
    <location>
        <begin position="1223"/>
        <end position="1234"/>
    </location>
</feature>
<sequence length="1769" mass="195656">MERKKFSLTPLSGGITPRRSDTPRTQFRKDICQKRLSYFNSVSQVDDKSKCISQEDKPVSSSVRQTRSSDQTRGDKHSRQKQHNIDDNSHNARSTIYQSHSDKLTQHLNDWESSQPLPSCSLRNQCKEDSFEGGNKTGFSFHHDSPSEHFTSRPTERRFREDGEIHLMERRHPMGPRHNDSDEVDLGLSTHRPSYSPLRQPTDSMAQLSLEQTRHRRYMGESLDSSVAPSYDRFDPADLESVLGAERYERLLSNFNESHETLSTLTHAAKSTDRFPDGDGELGARRTRKGPRAVDKTGVNGVHMNGGRDCGGVSENDDESTYFLSHGFRQTMEQQDGCDPDEDLGLKTHRADGHSPRDFRLSQGEYGSSKSSSNVPTKDSVRCSFSVNEIYAEADKLNSSHGVSKNKFSDSHNNPVHKVDYRDSVGVSMNVFERPARNFGRGQPSHRPFSWEEDGPQDTWQEREYVEVTSGSHGLEELAEVGEMKLMDSVTTAGKCVRGLESSTQMAEGKNREPERHTPTEVRQSTAPSKSSPSISDCRLDYLQSAETWSGASSVERYFSSLENLSKGSNNSLLAEGFEPIPDPPIDDLPRVKKKQPETGIDTKRMPPQRKSTDSLRSSRSSLQRKGKKSGKSKMTSKGKGQNSAEKPSRQMSLESDDWDISDATSRSFAWSEQNSGAVSKLDPVRQRRSTENKPRASAALGSMSYADINASRDTDDQFTDVSSLVISEASSLQDWVIGRTERRSDTKSGEAVILSTPSKQDDEEAVDRLQRRTATSKSDTAQRRNKLAEDSARDTKSGNPAGGSEKFGDDITGSRKSTWQEAVTHTLMRICPECRTQNGEFETWCKECRRILAHVVPTSVPTGTHGGSHISGDADLRHDRDTLSNCSWYNEDVECSARERHDVMASDDLGSVTVSYLHGGSSRHQDDIHGRGLDRSGSIVSVKGKDEPVERGLPDGNGDMGNVVSCDQNGFSIASGSHNIVEDGKPDIPLHLRISLDSSTDSRSGRRLDTSDRQDAAWRNAARISEAGEFEYRELVSANIDLPEGMRQELSLDLRASQDSTVAAGDGKSRSAQAPVKMDRVTPNEAGARAAWPAAPGPDDQYPSGQDNKSGDDSREDLDYPKVDPPAYNDHNFVEDKNDVNASQNQLVDPEGDVDANRQDISDRDDDDVAVVDSNYHSFVNWLITDPQFHTSPAKGVAIPQPKKSKGRPKTAGQAHTEKSRSSVSQRSLSKSSYTKKWASSRPSVSASFSYDDFARHSGTNGSSKKRPSSAKMLSTSGVSVSQSRDEGKGNTSERHSQIASARASGRQRTKNSVNKSRSLLRSTPSPTLQAVRETDHDGNDMLTVQSAPVVKGSPLKSLFSTIDPYALYIAMSPRIEAGDVSLWLCLPDEILLHILSFLTLPDLANCARTCKQFHRVAADGSLWKSITLKKRHDLYDDWLIEIGRKRPQRLVFEHCHGDYVTANGLRELFRDCADSLQELGFAGCSRGHLTGDNILLHAASRCRNITHLDASWCNINDNGVMAICDASHQLHSLCLNGCQALSDETVHKLVTKHGIYLRRLELYGCFNITARSMASMANNCKGLVTLNLGQCWKVTDNSISQLSASLGMVEHLDIRGCKQIRDLCIHHIVKNCPRLVKFSIANCPNITDGTLAEIATYATQIRSLDVCGCHNITDVGVKAIATCCQQLELLDLSSTRATHRSVSVLATSSTGHLQVLKVSFCKNITLACLTRLVRNCKRLTGLLLYGISSLRNLDELRTMNPRLTIEM</sequence>
<dbReference type="GO" id="GO:0005737">
    <property type="term" value="C:cytoplasm"/>
    <property type="evidence" value="ECO:0007669"/>
    <property type="project" value="TreeGrafter"/>
</dbReference>
<feature type="compositionally biased region" description="Low complexity" evidence="2">
    <location>
        <begin position="1087"/>
        <end position="1099"/>
    </location>
</feature>
<feature type="region of interest" description="Disordered" evidence="2">
    <location>
        <begin position="436"/>
        <end position="458"/>
    </location>
</feature>
<feature type="compositionally biased region" description="Basic and acidic residues" evidence="2">
    <location>
        <begin position="45"/>
        <end position="58"/>
    </location>
</feature>
<feature type="compositionally biased region" description="Polar residues" evidence="2">
    <location>
        <begin position="1312"/>
        <end position="1330"/>
    </location>
</feature>
<proteinExistence type="predicted"/>
<feature type="compositionally biased region" description="Polar residues" evidence="2">
    <location>
        <begin position="663"/>
        <end position="678"/>
    </location>
</feature>
<feature type="compositionally biased region" description="Polar residues" evidence="2">
    <location>
        <begin position="106"/>
        <end position="117"/>
    </location>
</feature>
<feature type="compositionally biased region" description="Basic and acidic residues" evidence="2">
    <location>
        <begin position="509"/>
        <end position="520"/>
    </location>
</feature>
<feature type="region of interest" description="Disordered" evidence="2">
    <location>
        <begin position="1059"/>
        <end position="1168"/>
    </location>
</feature>
<feature type="compositionally biased region" description="Polar residues" evidence="2">
    <location>
        <begin position="643"/>
        <end position="654"/>
    </location>
</feature>
<feature type="region of interest" description="Disordered" evidence="2">
    <location>
        <begin position="270"/>
        <end position="316"/>
    </location>
</feature>
<feature type="compositionally biased region" description="Polar residues" evidence="2">
    <location>
        <begin position="1273"/>
        <end position="1284"/>
    </location>
</feature>
<dbReference type="EMBL" id="JAODUO010000107">
    <property type="protein sequence ID" value="KAK2189408.1"/>
    <property type="molecule type" value="Genomic_DNA"/>
</dbReference>
<gene>
    <name evidence="4" type="ORF">NP493_107g03031</name>
</gene>
<feature type="compositionally biased region" description="Low complexity" evidence="2">
    <location>
        <begin position="525"/>
        <end position="536"/>
    </location>
</feature>
<feature type="compositionally biased region" description="Basic and acidic residues" evidence="2">
    <location>
        <begin position="588"/>
        <end position="605"/>
    </location>
</feature>
<feature type="compositionally biased region" description="Polar residues" evidence="2">
    <location>
        <begin position="59"/>
        <end position="69"/>
    </location>
</feature>
<feature type="region of interest" description="Disordered" evidence="2">
    <location>
        <begin position="575"/>
        <end position="704"/>
    </location>
</feature>
<feature type="compositionally biased region" description="Basic and acidic residues" evidence="2">
    <location>
        <begin position="1110"/>
        <end position="1123"/>
    </location>
</feature>
<dbReference type="SMART" id="SM00256">
    <property type="entry name" value="FBOX"/>
    <property type="match status" value="1"/>
</dbReference>
<dbReference type="InterPro" id="IPR032675">
    <property type="entry name" value="LRR_dom_sf"/>
</dbReference>
<keyword evidence="1" id="KW-0833">Ubl conjugation pathway</keyword>
<comment type="caution">
    <text evidence="4">The sequence shown here is derived from an EMBL/GenBank/DDBJ whole genome shotgun (WGS) entry which is preliminary data.</text>
</comment>
<dbReference type="CDD" id="cd22139">
    <property type="entry name" value="F-box_unchar"/>
    <property type="match status" value="1"/>
</dbReference>
<feature type="domain" description="F-box" evidence="3">
    <location>
        <begin position="1382"/>
        <end position="1428"/>
    </location>
</feature>
<evidence type="ECO:0000256" key="1">
    <source>
        <dbReference type="ARBA" id="ARBA00022786"/>
    </source>
</evidence>
<feature type="region of interest" description="Disordered" evidence="2">
    <location>
        <begin position="1253"/>
        <end position="1340"/>
    </location>
</feature>
<evidence type="ECO:0000313" key="5">
    <source>
        <dbReference type="Proteomes" id="UP001209878"/>
    </source>
</evidence>
<dbReference type="InterPro" id="IPR057207">
    <property type="entry name" value="FBXL15_LRR"/>
</dbReference>
<feature type="region of interest" description="Disordered" evidence="2">
    <location>
        <begin position="1194"/>
        <end position="1240"/>
    </location>
</feature>
<dbReference type="InterPro" id="IPR006553">
    <property type="entry name" value="Leu-rich_rpt_Cys-con_subtyp"/>
</dbReference>
<feature type="compositionally biased region" description="Basic and acidic residues" evidence="2">
    <location>
        <begin position="344"/>
        <end position="360"/>
    </location>
</feature>
<feature type="compositionally biased region" description="Basic and acidic residues" evidence="2">
    <location>
        <begin position="781"/>
        <end position="797"/>
    </location>
</feature>
<feature type="compositionally biased region" description="Basic and acidic residues" evidence="2">
    <location>
        <begin position="1285"/>
        <end position="1298"/>
    </location>
</feature>
<dbReference type="SMART" id="SM00367">
    <property type="entry name" value="LRR_CC"/>
    <property type="match status" value="9"/>
</dbReference>
<dbReference type="PANTHER" id="PTHR13382:SF67">
    <property type="entry name" value="SCF E3 UBIQUITIN LIGASE COMPLEX F-BOX PROTEIN POF2"/>
    <property type="match status" value="1"/>
</dbReference>
<dbReference type="SUPFAM" id="SSF81383">
    <property type="entry name" value="F-box domain"/>
    <property type="match status" value="1"/>
</dbReference>
<protein>
    <recommendedName>
        <fullName evidence="3">F-box domain-containing protein</fullName>
    </recommendedName>
</protein>
<name>A0AAD9P754_RIDPI</name>
<feature type="region of interest" description="Disordered" evidence="2">
    <location>
        <begin position="42"/>
        <end position="117"/>
    </location>
</feature>
<feature type="compositionally biased region" description="Basic and acidic residues" evidence="2">
    <location>
        <begin position="18"/>
        <end position="27"/>
    </location>
</feature>
<dbReference type="SUPFAM" id="SSF52047">
    <property type="entry name" value="RNI-like"/>
    <property type="match status" value="1"/>
</dbReference>
<feature type="compositionally biased region" description="Basic and acidic residues" evidence="2">
    <location>
        <begin position="70"/>
        <end position="90"/>
    </location>
</feature>
<dbReference type="InterPro" id="IPR001611">
    <property type="entry name" value="Leu-rich_rpt"/>
</dbReference>
<dbReference type="PANTHER" id="PTHR13382">
    <property type="entry name" value="MITOCHONDRIAL ATP SYNTHASE COUPLING FACTOR B"/>
    <property type="match status" value="1"/>
</dbReference>
<dbReference type="PROSITE" id="PS50181">
    <property type="entry name" value="FBOX"/>
    <property type="match status" value="1"/>
</dbReference>
<feature type="region of interest" description="Disordered" evidence="2">
    <location>
        <begin position="742"/>
        <end position="816"/>
    </location>
</feature>
<dbReference type="Pfam" id="PF25372">
    <property type="entry name" value="DUF7885"/>
    <property type="match status" value="1"/>
</dbReference>
<feature type="region of interest" description="Disordered" evidence="2">
    <location>
        <begin position="1"/>
        <end position="27"/>
    </location>
</feature>
<dbReference type="Gene3D" id="3.80.10.10">
    <property type="entry name" value="Ribonuclease Inhibitor"/>
    <property type="match status" value="3"/>
</dbReference>
<evidence type="ECO:0000313" key="4">
    <source>
        <dbReference type="EMBL" id="KAK2189408.1"/>
    </source>
</evidence>